<keyword evidence="9" id="KW-0472">Membrane</keyword>
<accession>A0A3N2R8Y3</accession>
<dbReference type="CDD" id="cd05230">
    <property type="entry name" value="UGD_SDR_e"/>
    <property type="match status" value="1"/>
</dbReference>
<evidence type="ECO:0000256" key="12">
    <source>
        <dbReference type="ARBA" id="ARBA00037859"/>
    </source>
</evidence>
<keyword evidence="10" id="KW-0325">Glycoprotein</keyword>
<dbReference type="FunFam" id="3.40.50.720:FF:000065">
    <property type="entry name" value="UDP-glucuronic acid decarboxylase 1"/>
    <property type="match status" value="1"/>
</dbReference>
<comment type="caution">
    <text evidence="14">The sequence shown here is derived from an EMBL/GenBank/DDBJ whole genome shotgun (WGS) entry which is preliminary data.</text>
</comment>
<name>A0A3N2R8Y3_9RHOB</name>
<dbReference type="InterPro" id="IPR001509">
    <property type="entry name" value="Epimerase_deHydtase"/>
</dbReference>
<dbReference type="GO" id="GO:0070403">
    <property type="term" value="F:NAD+ binding"/>
    <property type="evidence" value="ECO:0007669"/>
    <property type="project" value="InterPro"/>
</dbReference>
<dbReference type="OrthoDB" id="9801785at2"/>
<evidence type="ECO:0000256" key="4">
    <source>
        <dbReference type="ARBA" id="ARBA00022793"/>
    </source>
</evidence>
<keyword evidence="7" id="KW-0520">NAD</keyword>
<evidence type="ECO:0000256" key="5">
    <source>
        <dbReference type="ARBA" id="ARBA00022968"/>
    </source>
</evidence>
<keyword evidence="11" id="KW-0456">Lyase</keyword>
<dbReference type="Proteomes" id="UP000268016">
    <property type="component" value="Unassembled WGS sequence"/>
</dbReference>
<dbReference type="EMBL" id="RDRB01000001">
    <property type="protein sequence ID" value="ROU03924.1"/>
    <property type="molecule type" value="Genomic_DNA"/>
</dbReference>
<dbReference type="UniPathway" id="UPA00796">
    <property type="reaction ID" value="UER00771"/>
</dbReference>
<evidence type="ECO:0000256" key="2">
    <source>
        <dbReference type="ARBA" id="ARBA00004323"/>
    </source>
</evidence>
<keyword evidence="3" id="KW-0812">Transmembrane</keyword>
<keyword evidence="15" id="KW-1185">Reference proteome</keyword>
<dbReference type="InterPro" id="IPR044516">
    <property type="entry name" value="UXS-like"/>
</dbReference>
<dbReference type="GO" id="GO:0005737">
    <property type="term" value="C:cytoplasm"/>
    <property type="evidence" value="ECO:0007669"/>
    <property type="project" value="TreeGrafter"/>
</dbReference>
<dbReference type="GO" id="GO:0033320">
    <property type="term" value="P:UDP-D-xylose biosynthetic process"/>
    <property type="evidence" value="ECO:0007669"/>
    <property type="project" value="UniProtKB-UniPathway"/>
</dbReference>
<keyword evidence="4" id="KW-0210">Decarboxylase</keyword>
<organism evidence="14 15">
    <name type="scientific">Histidinibacterium lentulum</name>
    <dbReference type="NCBI Taxonomy" id="2480588"/>
    <lineage>
        <taxon>Bacteria</taxon>
        <taxon>Pseudomonadati</taxon>
        <taxon>Pseudomonadota</taxon>
        <taxon>Alphaproteobacteria</taxon>
        <taxon>Rhodobacterales</taxon>
        <taxon>Paracoccaceae</taxon>
        <taxon>Histidinibacterium</taxon>
    </lineage>
</organism>
<feature type="domain" description="NAD-dependent epimerase/dehydratase" evidence="13">
    <location>
        <begin position="13"/>
        <end position="250"/>
    </location>
</feature>
<evidence type="ECO:0000256" key="9">
    <source>
        <dbReference type="ARBA" id="ARBA00023136"/>
    </source>
</evidence>
<dbReference type="RefSeq" id="WP_123640276.1">
    <property type="nucleotide sequence ID" value="NZ_ML119081.1"/>
</dbReference>
<protein>
    <submittedName>
        <fullName evidence="14">SDR family oxidoreductase</fullName>
    </submittedName>
</protein>
<dbReference type="Pfam" id="PF01370">
    <property type="entry name" value="Epimerase"/>
    <property type="match status" value="1"/>
</dbReference>
<dbReference type="AlphaFoldDB" id="A0A3N2R8Y3"/>
<evidence type="ECO:0000256" key="1">
    <source>
        <dbReference type="ARBA" id="ARBA00001911"/>
    </source>
</evidence>
<dbReference type="GO" id="GO:0042732">
    <property type="term" value="P:D-xylose metabolic process"/>
    <property type="evidence" value="ECO:0007669"/>
    <property type="project" value="InterPro"/>
</dbReference>
<evidence type="ECO:0000256" key="11">
    <source>
        <dbReference type="ARBA" id="ARBA00023239"/>
    </source>
</evidence>
<dbReference type="GO" id="GO:0048040">
    <property type="term" value="F:UDP-glucuronate decarboxylase activity"/>
    <property type="evidence" value="ECO:0007669"/>
    <property type="project" value="TreeGrafter"/>
</dbReference>
<comment type="subcellular location">
    <subcellularLocation>
        <location evidence="2">Golgi apparatus membrane</location>
        <topology evidence="2">Single-pass type II membrane protein</topology>
    </subcellularLocation>
    <subcellularLocation>
        <location evidence="12">Golgi apparatus</location>
        <location evidence="12">Golgi stack membrane</location>
    </subcellularLocation>
</comment>
<evidence type="ECO:0000256" key="10">
    <source>
        <dbReference type="ARBA" id="ARBA00023180"/>
    </source>
</evidence>
<dbReference type="SUPFAM" id="SSF51735">
    <property type="entry name" value="NAD(P)-binding Rossmann-fold domains"/>
    <property type="match status" value="1"/>
</dbReference>
<proteinExistence type="predicted"/>
<gene>
    <name evidence="14" type="ORF">EAT49_00505</name>
</gene>
<keyword evidence="5" id="KW-0735">Signal-anchor</keyword>
<dbReference type="PANTHER" id="PTHR43078">
    <property type="entry name" value="UDP-GLUCURONIC ACID DECARBOXYLASE-RELATED"/>
    <property type="match status" value="1"/>
</dbReference>
<reference evidence="14 15" key="1">
    <citation type="submission" date="2018-10" db="EMBL/GenBank/DDBJ databases">
        <title>Histidinibacterium lentulum gen. nov., sp. nov., a marine bacterium from the culture broth of Picochlorum sp. 122.</title>
        <authorList>
            <person name="Wang G."/>
        </authorList>
    </citation>
    <scope>NUCLEOTIDE SEQUENCE [LARGE SCALE GENOMIC DNA]</scope>
    <source>
        <strain evidence="14 15">B17</strain>
    </source>
</reference>
<evidence type="ECO:0000256" key="3">
    <source>
        <dbReference type="ARBA" id="ARBA00022692"/>
    </source>
</evidence>
<keyword evidence="6" id="KW-1133">Transmembrane helix</keyword>
<dbReference type="InterPro" id="IPR036291">
    <property type="entry name" value="NAD(P)-bd_dom_sf"/>
</dbReference>
<keyword evidence="8" id="KW-0333">Golgi apparatus</keyword>
<evidence type="ECO:0000313" key="15">
    <source>
        <dbReference type="Proteomes" id="UP000268016"/>
    </source>
</evidence>
<evidence type="ECO:0000256" key="7">
    <source>
        <dbReference type="ARBA" id="ARBA00023027"/>
    </source>
</evidence>
<sequence>MRDLTAGSGALTILVTGGAGFVGSHLCDALLAEGHRVICLDNFLTGARANVAPLANNPRFTLVEQDVCEMYRCAERLDRIYNLACPASPVHYQADPVQTMMTCVLGTGRMLDLAAEHGARLLQASTSEVYGDPEEHPQRESYRGRVSCTGPRACYDEGKRAAEALCFDSDRQGRVDTRVARIFNTYGPRMRPDDGRVVSNLIVQALAGERLTIHGHGAQTRSFCYVSDLVRGLMALMETEIGKARPVNLGNPGEYTIRELADMVLKLTGSRSGFRHLPMPRDDPGRRCPDISLAAKLLGWRPEVPLEEGLRRTIGHYRAVGSDLPVPDVPPCPAADGPLGRVK</sequence>
<evidence type="ECO:0000256" key="6">
    <source>
        <dbReference type="ARBA" id="ARBA00022989"/>
    </source>
</evidence>
<evidence type="ECO:0000256" key="8">
    <source>
        <dbReference type="ARBA" id="ARBA00023034"/>
    </source>
</evidence>
<evidence type="ECO:0000259" key="13">
    <source>
        <dbReference type="Pfam" id="PF01370"/>
    </source>
</evidence>
<comment type="cofactor">
    <cofactor evidence="1">
        <name>NAD(+)</name>
        <dbReference type="ChEBI" id="CHEBI:57540"/>
    </cofactor>
</comment>
<evidence type="ECO:0000313" key="14">
    <source>
        <dbReference type="EMBL" id="ROU03924.1"/>
    </source>
</evidence>
<dbReference type="PANTHER" id="PTHR43078:SF6">
    <property type="entry name" value="UDP-GLUCURONIC ACID DECARBOXYLASE 1"/>
    <property type="match status" value="1"/>
</dbReference>
<dbReference type="Gene3D" id="3.40.50.720">
    <property type="entry name" value="NAD(P)-binding Rossmann-like Domain"/>
    <property type="match status" value="1"/>
</dbReference>